<dbReference type="Proteomes" id="UP000247973">
    <property type="component" value="Unassembled WGS sequence"/>
</dbReference>
<keyword evidence="2" id="KW-0805">Transcription regulation</keyword>
<keyword evidence="3" id="KW-0731">Sigma factor</keyword>
<dbReference type="PANTHER" id="PTHR43133:SF45">
    <property type="entry name" value="RNA POLYMERASE ECF-TYPE SIGMA FACTOR"/>
    <property type="match status" value="1"/>
</dbReference>
<feature type="domain" description="RNA polymerase sigma factor 70 region 4 type 2" evidence="6">
    <location>
        <begin position="165"/>
        <end position="212"/>
    </location>
</feature>
<dbReference type="InterPro" id="IPR013324">
    <property type="entry name" value="RNA_pol_sigma_r3/r4-like"/>
</dbReference>
<dbReference type="EMBL" id="QICL01000001">
    <property type="protein sequence ID" value="PXV69200.1"/>
    <property type="molecule type" value="Genomic_DNA"/>
</dbReference>
<sequence length="222" mass="26105">MHILTQYTIKGYKNSRIIFSENFLITFVTNVTLIRHTGMTSFDDIHYVRLIKDGDTNAFVHIVRRYQRMVYTIVSKIVTNTEDAEDITQEIFIKIYQSLSKFRGDSEFSTWIYRIAYNTAITEVRKTKREFISFDDMAEKLPDAEISDSLDELNTEERLEYLDIVIKRLNPEDALLITLFYLNNHSVQDISTISNLSQANVKVKLYRIRKFMNSEINKLIST</sequence>
<dbReference type="SUPFAM" id="SSF88659">
    <property type="entry name" value="Sigma3 and sigma4 domains of RNA polymerase sigma factors"/>
    <property type="match status" value="1"/>
</dbReference>
<protein>
    <submittedName>
        <fullName evidence="7">RNA polymerase sigma-70 factor (ECF subfamily)</fullName>
    </submittedName>
</protein>
<evidence type="ECO:0000256" key="1">
    <source>
        <dbReference type="ARBA" id="ARBA00010641"/>
    </source>
</evidence>
<dbReference type="InterPro" id="IPR039425">
    <property type="entry name" value="RNA_pol_sigma-70-like"/>
</dbReference>
<dbReference type="SUPFAM" id="SSF88946">
    <property type="entry name" value="Sigma2 domain of RNA polymerase sigma factors"/>
    <property type="match status" value="1"/>
</dbReference>
<keyword evidence="4" id="KW-0804">Transcription</keyword>
<accession>A0A2V3PU12</accession>
<dbReference type="InterPro" id="IPR007627">
    <property type="entry name" value="RNA_pol_sigma70_r2"/>
</dbReference>
<evidence type="ECO:0000256" key="2">
    <source>
        <dbReference type="ARBA" id="ARBA00023015"/>
    </source>
</evidence>
<dbReference type="PANTHER" id="PTHR43133">
    <property type="entry name" value="RNA POLYMERASE ECF-TYPE SIGMA FACTO"/>
    <property type="match status" value="1"/>
</dbReference>
<gene>
    <name evidence="7" type="ORF">CLV62_101469</name>
</gene>
<evidence type="ECO:0000256" key="4">
    <source>
        <dbReference type="ARBA" id="ARBA00023163"/>
    </source>
</evidence>
<dbReference type="InterPro" id="IPR013249">
    <property type="entry name" value="RNA_pol_sigma70_r4_t2"/>
</dbReference>
<dbReference type="InterPro" id="IPR014284">
    <property type="entry name" value="RNA_pol_sigma-70_dom"/>
</dbReference>
<dbReference type="Gene3D" id="1.10.10.10">
    <property type="entry name" value="Winged helix-like DNA-binding domain superfamily/Winged helix DNA-binding domain"/>
    <property type="match status" value="1"/>
</dbReference>
<evidence type="ECO:0000259" key="5">
    <source>
        <dbReference type="Pfam" id="PF04542"/>
    </source>
</evidence>
<dbReference type="Pfam" id="PF08281">
    <property type="entry name" value="Sigma70_r4_2"/>
    <property type="match status" value="1"/>
</dbReference>
<dbReference type="GO" id="GO:0006352">
    <property type="term" value="P:DNA-templated transcription initiation"/>
    <property type="evidence" value="ECO:0007669"/>
    <property type="project" value="InterPro"/>
</dbReference>
<dbReference type="GO" id="GO:0003677">
    <property type="term" value="F:DNA binding"/>
    <property type="evidence" value="ECO:0007669"/>
    <property type="project" value="InterPro"/>
</dbReference>
<evidence type="ECO:0000259" key="6">
    <source>
        <dbReference type="Pfam" id="PF08281"/>
    </source>
</evidence>
<name>A0A2V3PU12_9BACT</name>
<comment type="caution">
    <text evidence="7">The sequence shown here is derived from an EMBL/GenBank/DDBJ whole genome shotgun (WGS) entry which is preliminary data.</text>
</comment>
<evidence type="ECO:0000256" key="3">
    <source>
        <dbReference type="ARBA" id="ARBA00023082"/>
    </source>
</evidence>
<proteinExistence type="inferred from homology"/>
<dbReference type="NCBIfam" id="TIGR02937">
    <property type="entry name" value="sigma70-ECF"/>
    <property type="match status" value="1"/>
</dbReference>
<evidence type="ECO:0000313" key="7">
    <source>
        <dbReference type="EMBL" id="PXV69200.1"/>
    </source>
</evidence>
<evidence type="ECO:0000313" key="8">
    <source>
        <dbReference type="Proteomes" id="UP000247973"/>
    </source>
</evidence>
<dbReference type="Gene3D" id="1.10.1740.10">
    <property type="match status" value="1"/>
</dbReference>
<reference evidence="7 8" key="1">
    <citation type="submission" date="2018-03" db="EMBL/GenBank/DDBJ databases">
        <title>Genomic Encyclopedia of Archaeal and Bacterial Type Strains, Phase II (KMG-II): from individual species to whole genera.</title>
        <authorList>
            <person name="Goeker M."/>
        </authorList>
    </citation>
    <scope>NUCLEOTIDE SEQUENCE [LARGE SCALE GENOMIC DNA]</scope>
    <source>
        <strain evidence="7 8">DSM 100214</strain>
    </source>
</reference>
<dbReference type="GO" id="GO:0016987">
    <property type="term" value="F:sigma factor activity"/>
    <property type="evidence" value="ECO:0007669"/>
    <property type="project" value="UniProtKB-KW"/>
</dbReference>
<feature type="domain" description="RNA polymerase sigma-70 region 2" evidence="5">
    <location>
        <begin position="62"/>
        <end position="129"/>
    </location>
</feature>
<dbReference type="InterPro" id="IPR036388">
    <property type="entry name" value="WH-like_DNA-bd_sf"/>
</dbReference>
<organism evidence="7 8">
    <name type="scientific">Dysgonomonas alginatilytica</name>
    <dbReference type="NCBI Taxonomy" id="1605892"/>
    <lineage>
        <taxon>Bacteria</taxon>
        <taxon>Pseudomonadati</taxon>
        <taxon>Bacteroidota</taxon>
        <taxon>Bacteroidia</taxon>
        <taxon>Bacteroidales</taxon>
        <taxon>Dysgonomonadaceae</taxon>
        <taxon>Dysgonomonas</taxon>
    </lineage>
</organism>
<dbReference type="Pfam" id="PF04542">
    <property type="entry name" value="Sigma70_r2"/>
    <property type="match status" value="1"/>
</dbReference>
<dbReference type="InterPro" id="IPR013325">
    <property type="entry name" value="RNA_pol_sigma_r2"/>
</dbReference>
<keyword evidence="8" id="KW-1185">Reference proteome</keyword>
<dbReference type="AlphaFoldDB" id="A0A2V3PU12"/>
<comment type="similarity">
    <text evidence="1">Belongs to the sigma-70 factor family. ECF subfamily.</text>
</comment>